<accession>A0A6J6TK74</accession>
<evidence type="ECO:0000256" key="3">
    <source>
        <dbReference type="SAM" id="MobiDB-lite"/>
    </source>
</evidence>
<dbReference type="PANTHER" id="PTHR44196">
    <property type="entry name" value="DEHYDROGENASE/REDUCTASE SDR FAMILY MEMBER 7B"/>
    <property type="match status" value="1"/>
</dbReference>
<dbReference type="Pfam" id="PF00106">
    <property type="entry name" value="adh_short"/>
    <property type="match status" value="2"/>
</dbReference>
<dbReference type="EMBL" id="CAEZYR010000055">
    <property type="protein sequence ID" value="CAB4747576.1"/>
    <property type="molecule type" value="Genomic_DNA"/>
</dbReference>
<dbReference type="GO" id="GO:0016491">
    <property type="term" value="F:oxidoreductase activity"/>
    <property type="evidence" value="ECO:0007669"/>
    <property type="project" value="UniProtKB-KW"/>
</dbReference>
<proteinExistence type="inferred from homology"/>
<sequence>MEHDEGRKVALITGASRGIGRVCAQHLARAGYDVAITARTVNEGEAREHSSTLRKSNTTPLPGSLASTAALVEAEGREAMMVPADLMDPVSLGACVATVLERWGRVDVVVHNGRYIGPGHMDRFIDTPVDLIEKQVYANAIAPLHINKMVLPGMIARRQGTLISISSASGYADPTRPPGDGGWGLGYGMSKACFHRVAGHLATELAGTGVRCYNVQPNLIATERIAADMAEFGIENNGAPADVIGVVINWLLTDPEAESYNGQNIEAQFFCHERGLLPGWAGPRANDAPIRYDLSGKVLLDLEADLRARLAAR</sequence>
<evidence type="ECO:0000313" key="4">
    <source>
        <dbReference type="EMBL" id="CAB4747576.1"/>
    </source>
</evidence>
<dbReference type="PRINTS" id="PR00081">
    <property type="entry name" value="GDHRDH"/>
</dbReference>
<dbReference type="InterPro" id="IPR002347">
    <property type="entry name" value="SDR_fam"/>
</dbReference>
<name>A0A6J6TK74_9ZZZZ</name>
<feature type="region of interest" description="Disordered" evidence="3">
    <location>
        <begin position="43"/>
        <end position="64"/>
    </location>
</feature>
<dbReference type="EMBL" id="CAFBMH010000040">
    <property type="protein sequence ID" value="CAB4908228.1"/>
    <property type="molecule type" value="Genomic_DNA"/>
</dbReference>
<dbReference type="AlphaFoldDB" id="A0A6J6TK74"/>
<reference evidence="4" key="1">
    <citation type="submission" date="2020-05" db="EMBL/GenBank/DDBJ databases">
        <authorList>
            <person name="Chiriac C."/>
            <person name="Salcher M."/>
            <person name="Ghai R."/>
            <person name="Kavagutti S V."/>
        </authorList>
    </citation>
    <scope>NUCLEOTIDE SEQUENCE</scope>
</reference>
<feature type="compositionally biased region" description="Polar residues" evidence="3">
    <location>
        <begin position="53"/>
        <end position="64"/>
    </location>
</feature>
<dbReference type="GO" id="GO:0016020">
    <property type="term" value="C:membrane"/>
    <property type="evidence" value="ECO:0007669"/>
    <property type="project" value="TreeGrafter"/>
</dbReference>
<evidence type="ECO:0000256" key="1">
    <source>
        <dbReference type="ARBA" id="ARBA00006484"/>
    </source>
</evidence>
<evidence type="ECO:0000256" key="2">
    <source>
        <dbReference type="ARBA" id="ARBA00023002"/>
    </source>
</evidence>
<gene>
    <name evidence="4" type="ORF">UFOPK2754_01607</name>
    <name evidence="5" type="ORF">UFOPK3543_01304</name>
</gene>
<organism evidence="4">
    <name type="scientific">freshwater metagenome</name>
    <dbReference type="NCBI Taxonomy" id="449393"/>
    <lineage>
        <taxon>unclassified sequences</taxon>
        <taxon>metagenomes</taxon>
        <taxon>ecological metagenomes</taxon>
    </lineage>
</organism>
<protein>
    <submittedName>
        <fullName evidence="4">Unannotated protein</fullName>
    </submittedName>
</protein>
<dbReference type="PANTHER" id="PTHR44196:SF1">
    <property type="entry name" value="DEHYDROGENASE_REDUCTASE SDR FAMILY MEMBER 7B"/>
    <property type="match status" value="1"/>
</dbReference>
<dbReference type="SUPFAM" id="SSF51735">
    <property type="entry name" value="NAD(P)-binding Rossmann-fold domains"/>
    <property type="match status" value="1"/>
</dbReference>
<comment type="similarity">
    <text evidence="1">Belongs to the short-chain dehydrogenases/reductases (SDR) family.</text>
</comment>
<keyword evidence="2" id="KW-0560">Oxidoreductase</keyword>
<dbReference type="InterPro" id="IPR036291">
    <property type="entry name" value="NAD(P)-bd_dom_sf"/>
</dbReference>
<dbReference type="Gene3D" id="3.40.50.720">
    <property type="entry name" value="NAD(P)-binding Rossmann-like Domain"/>
    <property type="match status" value="1"/>
</dbReference>
<dbReference type="CDD" id="cd05233">
    <property type="entry name" value="SDR_c"/>
    <property type="match status" value="1"/>
</dbReference>
<evidence type="ECO:0000313" key="5">
    <source>
        <dbReference type="EMBL" id="CAB4908228.1"/>
    </source>
</evidence>